<sequence>MPQAEQYEAKRKQLLKDGFHLLKKLASGGFADAQYYLGVAYADDQKFDQAFAQFMAAAKRSHAPACHAVGAANEHGRGTKQSNKFAATYYKRAASAGYGPSMYRIGVAMLRGEIGMKVDHKESLKWLKRAVAVADEENPHPLMQLAILYEHGLPPLVPVDESYAVGLLLEAGELGYRPAQYKLGFIYEYGRLGCAPNPQDSIYWYSQAADQGDAEAQFALAGWYLSGVSGLLPKSEAQAFRLTELAADQGLPKAMYALGYFLEMGMGTAYDPQRAWNYYTAAAQRGDTKGQQRVAQGPPIPGLRAQPVRVTPNTFLSGSPSQAMSQGVSVPTMPGLTPLNANGSPALVAAAKLQPKDRRKSFLSIFGGR</sequence>
<dbReference type="OrthoDB" id="272077at2759"/>
<dbReference type="SUPFAM" id="SSF81901">
    <property type="entry name" value="HCP-like"/>
    <property type="match status" value="2"/>
</dbReference>
<dbReference type="InterPro" id="IPR011990">
    <property type="entry name" value="TPR-like_helical_dom_sf"/>
</dbReference>
<dbReference type="EMBL" id="ML014356">
    <property type="protein sequence ID" value="RKO98830.1"/>
    <property type="molecule type" value="Genomic_DNA"/>
</dbReference>
<protein>
    <recommendedName>
        <fullName evidence="4">HCP-like protein</fullName>
    </recommendedName>
</protein>
<dbReference type="InterPro" id="IPR006597">
    <property type="entry name" value="Sel1-like"/>
</dbReference>
<keyword evidence="3" id="KW-1185">Reference proteome</keyword>
<dbReference type="PANTHER" id="PTHR46430">
    <property type="entry name" value="PROTEIN SKT5-RELATED"/>
    <property type="match status" value="1"/>
</dbReference>
<name>A0A4P9X2K3_9FUNG</name>
<dbReference type="SMART" id="SM00671">
    <property type="entry name" value="SEL1"/>
    <property type="match status" value="7"/>
</dbReference>
<reference evidence="3" key="1">
    <citation type="journal article" date="2018" name="Nat. Microbiol.">
        <title>Leveraging single-cell genomics to expand the fungal tree of life.</title>
        <authorList>
            <person name="Ahrendt S.R."/>
            <person name="Quandt C.A."/>
            <person name="Ciobanu D."/>
            <person name="Clum A."/>
            <person name="Salamov A."/>
            <person name="Andreopoulos B."/>
            <person name="Cheng J.F."/>
            <person name="Woyke T."/>
            <person name="Pelin A."/>
            <person name="Henrissat B."/>
            <person name="Reynolds N.K."/>
            <person name="Benny G.L."/>
            <person name="Smith M.E."/>
            <person name="James T.Y."/>
            <person name="Grigoriev I.V."/>
        </authorList>
    </citation>
    <scope>NUCLEOTIDE SEQUENCE [LARGE SCALE GENOMIC DNA]</scope>
    <source>
        <strain evidence="3">ATCC 52028</strain>
    </source>
</reference>
<proteinExistence type="predicted"/>
<evidence type="ECO:0000313" key="3">
    <source>
        <dbReference type="Proteomes" id="UP000274922"/>
    </source>
</evidence>
<dbReference type="Gene3D" id="1.25.40.10">
    <property type="entry name" value="Tetratricopeptide repeat domain"/>
    <property type="match status" value="2"/>
</dbReference>
<accession>A0A4P9X2K3</accession>
<dbReference type="InterPro" id="IPR051726">
    <property type="entry name" value="Chitin_Synth_Reg"/>
</dbReference>
<dbReference type="PANTHER" id="PTHR46430:SF3">
    <property type="entry name" value="ACTIVATOR OF C KINASE PROTEIN 1"/>
    <property type="match status" value="1"/>
</dbReference>
<dbReference type="Proteomes" id="UP000274922">
    <property type="component" value="Unassembled WGS sequence"/>
</dbReference>
<evidence type="ECO:0000313" key="2">
    <source>
        <dbReference type="EMBL" id="RKO98830.1"/>
    </source>
</evidence>
<dbReference type="STRING" id="1555241.A0A4P9X2K3"/>
<organism evidence="2 3">
    <name type="scientific">Caulochytrium protostelioides</name>
    <dbReference type="NCBI Taxonomy" id="1555241"/>
    <lineage>
        <taxon>Eukaryota</taxon>
        <taxon>Fungi</taxon>
        <taxon>Fungi incertae sedis</taxon>
        <taxon>Chytridiomycota</taxon>
        <taxon>Chytridiomycota incertae sedis</taxon>
        <taxon>Chytridiomycetes</taxon>
        <taxon>Caulochytriales</taxon>
        <taxon>Caulochytriaceae</taxon>
        <taxon>Caulochytrium</taxon>
    </lineage>
</organism>
<evidence type="ECO:0000256" key="1">
    <source>
        <dbReference type="ARBA" id="ARBA00022737"/>
    </source>
</evidence>
<gene>
    <name evidence="2" type="ORF">CXG81DRAFT_15392</name>
</gene>
<dbReference type="Pfam" id="PF08238">
    <property type="entry name" value="Sel1"/>
    <property type="match status" value="7"/>
</dbReference>
<dbReference type="AlphaFoldDB" id="A0A4P9X2K3"/>
<evidence type="ECO:0008006" key="4">
    <source>
        <dbReference type="Google" id="ProtNLM"/>
    </source>
</evidence>
<keyword evidence="1" id="KW-0677">Repeat</keyword>